<dbReference type="EMBL" id="JAPDFW010000055">
    <property type="protein sequence ID" value="KAJ5077959.1"/>
    <property type="molecule type" value="Genomic_DNA"/>
</dbReference>
<name>A0A9Q0LSY1_ANAIG</name>
<evidence type="ECO:0000259" key="7">
    <source>
        <dbReference type="Pfam" id="PF03328"/>
    </source>
</evidence>
<dbReference type="AlphaFoldDB" id="A0A9Q0LSY1"/>
<comment type="cofactor">
    <cofactor evidence="1">
        <name>Mg(2+)</name>
        <dbReference type="ChEBI" id="CHEBI:18420"/>
    </cofactor>
</comment>
<evidence type="ECO:0000256" key="2">
    <source>
        <dbReference type="ARBA" id="ARBA00004496"/>
    </source>
</evidence>
<evidence type="ECO:0000313" key="8">
    <source>
        <dbReference type="EMBL" id="KAJ5077959.1"/>
    </source>
</evidence>
<accession>A0A9Q0LSY1</accession>
<dbReference type="PANTHER" id="PTHR32308">
    <property type="entry name" value="LYASE BETA SUBUNIT, PUTATIVE (AFU_ORTHOLOGUE AFUA_4G13030)-RELATED"/>
    <property type="match status" value="1"/>
</dbReference>
<dbReference type="Gene3D" id="3.20.20.60">
    <property type="entry name" value="Phosphoenolpyruvate-binding domains"/>
    <property type="match status" value="1"/>
</dbReference>
<dbReference type="InterPro" id="IPR005000">
    <property type="entry name" value="Aldolase/citrate-lyase_domain"/>
</dbReference>
<feature type="domain" description="HpcH/HpaI aldolase/citrate lyase" evidence="7">
    <location>
        <begin position="106"/>
        <end position="323"/>
    </location>
</feature>
<keyword evidence="6" id="KW-0460">Magnesium</keyword>
<dbReference type="Proteomes" id="UP001149090">
    <property type="component" value="Unassembled WGS sequence"/>
</dbReference>
<evidence type="ECO:0000313" key="9">
    <source>
        <dbReference type="Proteomes" id="UP001149090"/>
    </source>
</evidence>
<gene>
    <name evidence="8" type="ORF">M0811_05216</name>
</gene>
<evidence type="ECO:0000256" key="6">
    <source>
        <dbReference type="ARBA" id="ARBA00022842"/>
    </source>
</evidence>
<evidence type="ECO:0000256" key="4">
    <source>
        <dbReference type="ARBA" id="ARBA00022553"/>
    </source>
</evidence>
<sequence>MSKGDCKITINFETEKKEVEIEIKMTEPTSIPKEKIQHITENLLNFYKIKAYEVKIEDSGAPEYAIASRVESLVRKHLKTPSNTPYFEIPTDLNPPKRTPLLNTRRSLLYIPGSKPYMLGKSPTTDADCVIFDLEDSVSFSDKDVARIIVRNALRCLPFQDDKNGKTLERIVRINPLPLGEMDLECLDFKYLHGVVIPKCESEKDVLRVEELISKSGVNQVHLMPLIESALGVENAFNIVNCSKNIVSVSMGLEDYTADMGMERSKTDQESEWAMARVKNAAAAAGIQAIDTVYSNFRDNEGLKQAALKAKAFGYIGKRCIHPAQVPIVNSVFVPTEKEIENAQKIVSAYNEAIQRGDGVVVVNDKMVDLPVVKRANRILSLAKDVGLLEKK</sequence>
<keyword evidence="3" id="KW-0963">Cytoplasm</keyword>
<keyword evidence="4" id="KW-0597">Phosphoprotein</keyword>
<dbReference type="GO" id="GO:0000287">
    <property type="term" value="F:magnesium ion binding"/>
    <property type="evidence" value="ECO:0007669"/>
    <property type="project" value="TreeGrafter"/>
</dbReference>
<dbReference type="PANTHER" id="PTHR32308:SF0">
    <property type="entry name" value="HPCH_HPAI ALDOLASE_CITRATE LYASE DOMAIN-CONTAINING PROTEIN"/>
    <property type="match status" value="1"/>
</dbReference>
<dbReference type="SUPFAM" id="SSF51621">
    <property type="entry name" value="Phosphoenolpyruvate/pyruvate domain"/>
    <property type="match status" value="1"/>
</dbReference>
<keyword evidence="5" id="KW-0479">Metal-binding</keyword>
<dbReference type="GO" id="GO:0005737">
    <property type="term" value="C:cytoplasm"/>
    <property type="evidence" value="ECO:0007669"/>
    <property type="project" value="UniProtKB-SubCell"/>
</dbReference>
<dbReference type="GO" id="GO:0016829">
    <property type="term" value="F:lyase activity"/>
    <property type="evidence" value="ECO:0007669"/>
    <property type="project" value="UniProtKB-KW"/>
</dbReference>
<dbReference type="OMA" id="AWLFCPA"/>
<dbReference type="GO" id="GO:0006107">
    <property type="term" value="P:oxaloacetate metabolic process"/>
    <property type="evidence" value="ECO:0007669"/>
    <property type="project" value="TreeGrafter"/>
</dbReference>
<comment type="subcellular location">
    <subcellularLocation>
        <location evidence="2">Cytoplasm</location>
    </subcellularLocation>
</comment>
<reference evidence="8" key="1">
    <citation type="submission" date="2022-10" db="EMBL/GenBank/DDBJ databases">
        <title>Novel sulphate-reducing endosymbionts in the free-living metamonad Anaeramoeba.</title>
        <authorList>
            <person name="Jerlstrom-Hultqvist J."/>
            <person name="Cepicka I."/>
            <person name="Gallot-Lavallee L."/>
            <person name="Salas-Leiva D."/>
            <person name="Curtis B.A."/>
            <person name="Zahonova K."/>
            <person name="Pipaliya S."/>
            <person name="Dacks J."/>
            <person name="Roger A.J."/>
        </authorList>
    </citation>
    <scope>NUCLEOTIDE SEQUENCE</scope>
    <source>
        <strain evidence="8">BMAN</strain>
    </source>
</reference>
<comment type="caution">
    <text evidence="8">The sequence shown here is derived from an EMBL/GenBank/DDBJ whole genome shotgun (WGS) entry which is preliminary data.</text>
</comment>
<protein>
    <submittedName>
        <fullName evidence="8">Lyase beta subunit</fullName>
    </submittedName>
</protein>
<evidence type="ECO:0000256" key="1">
    <source>
        <dbReference type="ARBA" id="ARBA00001946"/>
    </source>
</evidence>
<dbReference type="Pfam" id="PF06857">
    <property type="entry name" value="ACP"/>
    <property type="match status" value="1"/>
</dbReference>
<dbReference type="InterPro" id="IPR015813">
    <property type="entry name" value="Pyrv/PenolPyrv_kinase-like_dom"/>
</dbReference>
<keyword evidence="9" id="KW-1185">Reference proteome</keyword>
<dbReference type="Pfam" id="PF03328">
    <property type="entry name" value="HpcH_HpaI"/>
    <property type="match status" value="1"/>
</dbReference>
<keyword evidence="8" id="KW-0456">Lyase</keyword>
<dbReference type="OrthoDB" id="1773at2759"/>
<dbReference type="InterPro" id="IPR023439">
    <property type="entry name" value="Mal_deCO2ase/Cit_lyase_ACP"/>
</dbReference>
<proteinExistence type="predicted"/>
<organism evidence="8 9">
    <name type="scientific">Anaeramoeba ignava</name>
    <name type="common">Anaerobic marine amoeba</name>
    <dbReference type="NCBI Taxonomy" id="1746090"/>
    <lineage>
        <taxon>Eukaryota</taxon>
        <taxon>Metamonada</taxon>
        <taxon>Anaeramoebidae</taxon>
        <taxon>Anaeramoeba</taxon>
    </lineage>
</organism>
<dbReference type="InterPro" id="IPR040442">
    <property type="entry name" value="Pyrv_kinase-like_dom_sf"/>
</dbReference>
<evidence type="ECO:0000256" key="5">
    <source>
        <dbReference type="ARBA" id="ARBA00022723"/>
    </source>
</evidence>
<evidence type="ECO:0000256" key="3">
    <source>
        <dbReference type="ARBA" id="ARBA00022490"/>
    </source>
</evidence>